<evidence type="ECO:0000256" key="1">
    <source>
        <dbReference type="ARBA" id="ARBA00022801"/>
    </source>
</evidence>
<dbReference type="EMBL" id="JBHRZN010000001">
    <property type="protein sequence ID" value="MFC3849444.1"/>
    <property type="molecule type" value="Genomic_DNA"/>
</dbReference>
<proteinExistence type="predicted"/>
<name>A0ABV7ZMG2_9CORY</name>
<dbReference type="Proteomes" id="UP001595751">
    <property type="component" value="Unassembled WGS sequence"/>
</dbReference>
<dbReference type="SUPFAM" id="SSF53474">
    <property type="entry name" value="alpha/beta-Hydrolases"/>
    <property type="match status" value="1"/>
</dbReference>
<dbReference type="InterPro" id="IPR029058">
    <property type="entry name" value="AB_hydrolase_fold"/>
</dbReference>
<dbReference type="PANTHER" id="PTHR48081:SF33">
    <property type="entry name" value="KYNURENINE FORMAMIDASE"/>
    <property type="match status" value="1"/>
</dbReference>
<keyword evidence="1 3" id="KW-0378">Hydrolase</keyword>
<feature type="domain" description="BD-FAE-like" evidence="2">
    <location>
        <begin position="63"/>
        <end position="261"/>
    </location>
</feature>
<dbReference type="InterPro" id="IPR049492">
    <property type="entry name" value="BD-FAE-like_dom"/>
</dbReference>
<dbReference type="EC" id="3.4.-.-" evidence="3"/>
<dbReference type="Gene3D" id="3.40.50.1820">
    <property type="entry name" value="alpha/beta hydrolase"/>
    <property type="match status" value="1"/>
</dbReference>
<sequence>MNGPGTPMVDRRTVVKLLGLAAAGFAVGGVATCDGPRGVSEKDAGAAGAVRYSYGWHERQVGDLFLPQGAKRDGAGPLPLAVMIHGGGWSGFSTAASTGHMAADLARRGMAVWNIEYRGSGRGGGWPHTYVDVAAAMDHVPKLAGQADVEIDLDRVTVTGVSAGGNLAAWAAGRTMLPPEIPGSRPKFPVRNCVAICGVYDLAKAFRAGDKHIVPLLGGPPEAYPDRYRDASPVFHVDPGVRMSVLHGRNDRTVSFEQATVYADAARAAGNPVDLRILHDADHGSWGKIHGAPWALAKKAIAGQLGLSA</sequence>
<evidence type="ECO:0000313" key="4">
    <source>
        <dbReference type="Proteomes" id="UP001595751"/>
    </source>
</evidence>
<reference evidence="4" key="1">
    <citation type="journal article" date="2019" name="Int. J. Syst. Evol. Microbiol.">
        <title>The Global Catalogue of Microorganisms (GCM) 10K type strain sequencing project: providing services to taxonomists for standard genome sequencing and annotation.</title>
        <authorList>
            <consortium name="The Broad Institute Genomics Platform"/>
            <consortium name="The Broad Institute Genome Sequencing Center for Infectious Disease"/>
            <person name="Wu L."/>
            <person name="Ma J."/>
        </authorList>
    </citation>
    <scope>NUCLEOTIDE SEQUENCE [LARGE SCALE GENOMIC DNA]</scope>
    <source>
        <strain evidence="4">CCUG 53252</strain>
    </source>
</reference>
<protein>
    <submittedName>
        <fullName evidence="3">Alpha/beta hydrolase family protein</fullName>
        <ecNumber evidence="3">3.4.-.-</ecNumber>
    </submittedName>
</protein>
<evidence type="ECO:0000313" key="3">
    <source>
        <dbReference type="EMBL" id="MFC3849444.1"/>
    </source>
</evidence>
<dbReference type="PANTHER" id="PTHR48081">
    <property type="entry name" value="AB HYDROLASE SUPERFAMILY PROTEIN C4A8.06C"/>
    <property type="match status" value="1"/>
</dbReference>
<gene>
    <name evidence="3" type="ORF">ACFORJ_04610</name>
</gene>
<keyword evidence="4" id="KW-1185">Reference proteome</keyword>
<evidence type="ECO:0000259" key="2">
    <source>
        <dbReference type="Pfam" id="PF20434"/>
    </source>
</evidence>
<organism evidence="3 4">
    <name type="scientific">Corynebacterium hansenii</name>
    <dbReference type="NCBI Taxonomy" id="394964"/>
    <lineage>
        <taxon>Bacteria</taxon>
        <taxon>Bacillati</taxon>
        <taxon>Actinomycetota</taxon>
        <taxon>Actinomycetes</taxon>
        <taxon>Mycobacteriales</taxon>
        <taxon>Corynebacteriaceae</taxon>
        <taxon>Corynebacterium</taxon>
    </lineage>
</organism>
<dbReference type="GO" id="GO:0016787">
    <property type="term" value="F:hydrolase activity"/>
    <property type="evidence" value="ECO:0007669"/>
    <property type="project" value="UniProtKB-KW"/>
</dbReference>
<dbReference type="InterPro" id="IPR050300">
    <property type="entry name" value="GDXG_lipolytic_enzyme"/>
</dbReference>
<dbReference type="RefSeq" id="WP_082144497.1">
    <property type="nucleotide sequence ID" value="NZ_CP047211.1"/>
</dbReference>
<dbReference type="Pfam" id="PF20434">
    <property type="entry name" value="BD-FAE"/>
    <property type="match status" value="1"/>
</dbReference>
<comment type="caution">
    <text evidence="3">The sequence shown here is derived from an EMBL/GenBank/DDBJ whole genome shotgun (WGS) entry which is preliminary data.</text>
</comment>
<accession>A0ABV7ZMG2</accession>